<dbReference type="Proteomes" id="UP000051999">
    <property type="component" value="Unassembled WGS sequence"/>
</dbReference>
<dbReference type="AlphaFoldDB" id="A0A0R1RAJ9"/>
<proteinExistence type="predicted"/>
<keyword evidence="7" id="KW-1185">Reference proteome</keyword>
<dbReference type="Gene3D" id="2.60.120.10">
    <property type="entry name" value="Jelly Rolls"/>
    <property type="match status" value="1"/>
</dbReference>
<dbReference type="InterPro" id="IPR018490">
    <property type="entry name" value="cNMP-bd_dom_sf"/>
</dbReference>
<evidence type="ECO:0000313" key="7">
    <source>
        <dbReference type="Proteomes" id="UP000051999"/>
    </source>
</evidence>
<keyword evidence="3" id="KW-0804">Transcription</keyword>
<organism evidence="6 7">
    <name type="scientific">Furfurilactobacillus rossiae DSM 15814</name>
    <dbReference type="NCBI Taxonomy" id="1114972"/>
    <lineage>
        <taxon>Bacteria</taxon>
        <taxon>Bacillati</taxon>
        <taxon>Bacillota</taxon>
        <taxon>Bacilli</taxon>
        <taxon>Lactobacillales</taxon>
        <taxon>Lactobacillaceae</taxon>
        <taxon>Furfurilactobacillus</taxon>
    </lineage>
</organism>
<keyword evidence="2" id="KW-0238">DNA-binding</keyword>
<protein>
    <submittedName>
        <fullName evidence="6">Transcriptional regulator</fullName>
    </submittedName>
</protein>
<dbReference type="GO" id="GO:0003700">
    <property type="term" value="F:DNA-binding transcription factor activity"/>
    <property type="evidence" value="ECO:0007669"/>
    <property type="project" value="TreeGrafter"/>
</dbReference>
<dbReference type="EMBL" id="AZFF01000019">
    <property type="protein sequence ID" value="KRL53470.1"/>
    <property type="molecule type" value="Genomic_DNA"/>
</dbReference>
<dbReference type="InterPro" id="IPR014710">
    <property type="entry name" value="RmlC-like_jellyroll"/>
</dbReference>
<dbReference type="SMART" id="SM00100">
    <property type="entry name" value="cNMP"/>
    <property type="match status" value="1"/>
</dbReference>
<dbReference type="InterPro" id="IPR036390">
    <property type="entry name" value="WH_DNA-bd_sf"/>
</dbReference>
<dbReference type="eggNOG" id="COG0664">
    <property type="taxonomic scope" value="Bacteria"/>
</dbReference>
<dbReference type="OrthoDB" id="9798104at2"/>
<feature type="domain" description="Cyclic nucleotide-binding" evidence="4">
    <location>
        <begin position="16"/>
        <end position="137"/>
    </location>
</feature>
<dbReference type="Pfam" id="PF13545">
    <property type="entry name" value="HTH_Crp_2"/>
    <property type="match status" value="1"/>
</dbReference>
<dbReference type="Pfam" id="PF00027">
    <property type="entry name" value="cNMP_binding"/>
    <property type="match status" value="1"/>
</dbReference>
<reference evidence="6 7" key="1">
    <citation type="journal article" date="2015" name="Genome Announc.">
        <title>Expanding the biotechnology potential of lactobacilli through comparative genomics of 213 strains and associated genera.</title>
        <authorList>
            <person name="Sun Z."/>
            <person name="Harris H.M."/>
            <person name="McCann A."/>
            <person name="Guo C."/>
            <person name="Argimon S."/>
            <person name="Zhang W."/>
            <person name="Yang X."/>
            <person name="Jeffery I.B."/>
            <person name="Cooney J.C."/>
            <person name="Kagawa T.F."/>
            <person name="Liu W."/>
            <person name="Song Y."/>
            <person name="Salvetti E."/>
            <person name="Wrobel A."/>
            <person name="Rasinkangas P."/>
            <person name="Parkhill J."/>
            <person name="Rea M.C."/>
            <person name="O'Sullivan O."/>
            <person name="Ritari J."/>
            <person name="Douillard F.P."/>
            <person name="Paul Ross R."/>
            <person name="Yang R."/>
            <person name="Briner A.E."/>
            <person name="Felis G.E."/>
            <person name="de Vos W.M."/>
            <person name="Barrangou R."/>
            <person name="Klaenhammer T.R."/>
            <person name="Caufield P.W."/>
            <person name="Cui Y."/>
            <person name="Zhang H."/>
            <person name="O'Toole P.W."/>
        </authorList>
    </citation>
    <scope>NUCLEOTIDE SEQUENCE [LARGE SCALE GENOMIC DNA]</scope>
    <source>
        <strain evidence="6 7">DSM 15814</strain>
    </source>
</reference>
<comment type="caution">
    <text evidence="6">The sequence shown here is derived from an EMBL/GenBank/DDBJ whole genome shotgun (WGS) entry which is preliminary data.</text>
</comment>
<gene>
    <name evidence="6" type="ORF">FD35_GL001105</name>
</gene>
<dbReference type="PATRIC" id="fig|1114972.6.peg.1120"/>
<evidence type="ECO:0000256" key="1">
    <source>
        <dbReference type="ARBA" id="ARBA00023015"/>
    </source>
</evidence>
<dbReference type="InterPro" id="IPR050397">
    <property type="entry name" value="Env_Response_Regulators"/>
</dbReference>
<evidence type="ECO:0000256" key="2">
    <source>
        <dbReference type="ARBA" id="ARBA00023125"/>
    </source>
</evidence>
<dbReference type="GO" id="GO:0005829">
    <property type="term" value="C:cytosol"/>
    <property type="evidence" value="ECO:0007669"/>
    <property type="project" value="TreeGrafter"/>
</dbReference>
<name>A0A0R1RAJ9_9LACO</name>
<dbReference type="Gene3D" id="1.10.10.10">
    <property type="entry name" value="Winged helix-like DNA-binding domain superfamily/Winged helix DNA-binding domain"/>
    <property type="match status" value="1"/>
</dbReference>
<dbReference type="STRING" id="1114972.FD35_GL001105"/>
<dbReference type="PANTHER" id="PTHR24567">
    <property type="entry name" value="CRP FAMILY TRANSCRIPTIONAL REGULATORY PROTEIN"/>
    <property type="match status" value="1"/>
</dbReference>
<dbReference type="RefSeq" id="WP_017263059.1">
    <property type="nucleotide sequence ID" value="NZ_AUAW01000022.1"/>
</dbReference>
<dbReference type="SUPFAM" id="SSF46785">
    <property type="entry name" value="Winged helix' DNA-binding domain"/>
    <property type="match status" value="1"/>
</dbReference>
<evidence type="ECO:0000259" key="5">
    <source>
        <dbReference type="PROSITE" id="PS51063"/>
    </source>
</evidence>
<dbReference type="PROSITE" id="PS51063">
    <property type="entry name" value="HTH_CRP_2"/>
    <property type="match status" value="1"/>
</dbReference>
<dbReference type="PROSITE" id="PS50042">
    <property type="entry name" value="CNMP_BINDING_3"/>
    <property type="match status" value="1"/>
</dbReference>
<dbReference type="InterPro" id="IPR036388">
    <property type="entry name" value="WH-like_DNA-bd_sf"/>
</dbReference>
<evidence type="ECO:0000256" key="3">
    <source>
        <dbReference type="ARBA" id="ARBA00023163"/>
    </source>
</evidence>
<dbReference type="CDD" id="cd00038">
    <property type="entry name" value="CAP_ED"/>
    <property type="match status" value="1"/>
</dbReference>
<dbReference type="PANTHER" id="PTHR24567:SF26">
    <property type="entry name" value="REGULATORY PROTEIN YEIL"/>
    <property type="match status" value="1"/>
</dbReference>
<dbReference type="SMART" id="SM00419">
    <property type="entry name" value="HTH_CRP"/>
    <property type="match status" value="1"/>
</dbReference>
<feature type="domain" description="HTH crp-type" evidence="5">
    <location>
        <begin position="151"/>
        <end position="219"/>
    </location>
</feature>
<keyword evidence="1" id="KW-0805">Transcription regulation</keyword>
<dbReference type="PRINTS" id="PR00034">
    <property type="entry name" value="HTHCRP"/>
</dbReference>
<dbReference type="InterPro" id="IPR000595">
    <property type="entry name" value="cNMP-bd_dom"/>
</dbReference>
<dbReference type="InterPro" id="IPR012318">
    <property type="entry name" value="HTH_CRP"/>
</dbReference>
<evidence type="ECO:0000259" key="4">
    <source>
        <dbReference type="PROSITE" id="PS50042"/>
    </source>
</evidence>
<accession>A0A0R1RAJ9</accession>
<evidence type="ECO:0000313" key="6">
    <source>
        <dbReference type="EMBL" id="KRL53470.1"/>
    </source>
</evidence>
<sequence>MTIQHSATACLARAPLFSSLDLETLISLVPASKHRQLFPRGSFIKQPFDNNDGMFVLDQGSAKVYSVSDTGKEKILYMMKPGDITGQETLFSVRKTDYFIEALEDSYVCSVSHRAFQQLLQKSPALCLKLLNTFGDKLVAVEQNSIRRDTLLAKDRVLSYLKDKLDSSTSSTFQLPVKKKELASFLGLSPETLSRQLKALQKDGEITVSGRNITFTTPRY</sequence>
<dbReference type="GO" id="GO:0003677">
    <property type="term" value="F:DNA binding"/>
    <property type="evidence" value="ECO:0007669"/>
    <property type="project" value="UniProtKB-KW"/>
</dbReference>
<dbReference type="SUPFAM" id="SSF51206">
    <property type="entry name" value="cAMP-binding domain-like"/>
    <property type="match status" value="1"/>
</dbReference>